<accession>A0A813EUU7</accession>
<comment type="caution">
    <text evidence="3">The sequence shown here is derived from an EMBL/GenBank/DDBJ whole genome shotgun (WGS) entry which is preliminary data.</text>
</comment>
<evidence type="ECO:0000256" key="1">
    <source>
        <dbReference type="SAM" id="Coils"/>
    </source>
</evidence>
<gene>
    <name evidence="3" type="ORF">PGLA1383_LOCUS20701</name>
</gene>
<dbReference type="AlphaFoldDB" id="A0A813EUU7"/>
<evidence type="ECO:0000313" key="3">
    <source>
        <dbReference type="EMBL" id="CAE8602460.1"/>
    </source>
</evidence>
<name>A0A813EUU7_POLGL</name>
<organism evidence="3 4">
    <name type="scientific">Polarella glacialis</name>
    <name type="common">Dinoflagellate</name>
    <dbReference type="NCBI Taxonomy" id="89957"/>
    <lineage>
        <taxon>Eukaryota</taxon>
        <taxon>Sar</taxon>
        <taxon>Alveolata</taxon>
        <taxon>Dinophyceae</taxon>
        <taxon>Suessiales</taxon>
        <taxon>Suessiaceae</taxon>
        <taxon>Polarella</taxon>
    </lineage>
</organism>
<feature type="region of interest" description="Disordered" evidence="2">
    <location>
        <begin position="130"/>
        <end position="177"/>
    </location>
</feature>
<proteinExistence type="predicted"/>
<evidence type="ECO:0000256" key="2">
    <source>
        <dbReference type="SAM" id="MobiDB-lite"/>
    </source>
</evidence>
<feature type="compositionally biased region" description="Basic and acidic residues" evidence="2">
    <location>
        <begin position="835"/>
        <end position="844"/>
    </location>
</feature>
<dbReference type="Proteomes" id="UP000654075">
    <property type="component" value="Unassembled WGS sequence"/>
</dbReference>
<sequence>VVGVRSERALLPIDVPASNGGIRRPSSTTSEYRPVGLASISPVASPISIRKLKRFHTSPTSGGSFPFDTSEVPLLGRALGQGAPEGREHQGQRSFTSSDLQDIRDIGYQDIGYGKKLVTLSPNKVTVTAWKRPTSKQAQQEASARSAEPQSRSDAFNQLNSPMMQRRKRQALESDVLSKKANAARALQIDQQRTAVDKLSMSETPEAPCFLNSAPPLRTHPHAEGVHPEGLGRMRCHDPEKCQGTLPGVARPPSSRTLATSAISSTGFRYKSQWKPPVGHFVQGIVVSGMLIVLYVCSRPSFWGKVGNDLTNDCGSDMQPSWAQLAIQCQTNMFRCLTVYARRRRRRFNMARVMKDARWEQYESLPHIYATGRKLRLTGSRYDSFVQCLRDTVPTRRNLSTASSALRAYAEHFPSPDAQQCLVQEDKDIAACWVMGRSTYQLRMCDLLAKDAKWIMTSLTVAEAARNRAAAINRVVLRSGIPLQASPDPLHMPYGYGTVKAKCYKGDVTSNQVHTCCTPGHSCFRKIVSWGTCEHRVRQFFRGASRAATILVLKFCMGWETFSLKSSVPDLKQRMGKLAPSSVSCVSCGAARDRPLSFLVADAGQMFEQIRSDEVLKNLRSTMHCAETAGYKCVIVRSSRRLSGSLSRKEFVTVANAVTWRFSDILALVELSLHVALLHVRWGDRVLQQESGSPIGGLMSRLHAMLALGPSEQQYAATYGGAWSRQVAAVRYVDDVLMLSTSLCLDCLARKVPEAYPEHISFNIEQRSNQSVAWVDVAISDVDVSNAFPEGPWLTGQSSHPERQRWPPYLDAESFSAGGLLDMGGKGRRSRSRPRSQDRHRSKDYYPSNGGKGDPGGKRGPQNYRQPEYAADYEARPHPRHSVGYQGPSPTQAGGTSRAAHLIHELQAINQQRLEEAQASSVLQRLAANIGFPDCSAYSSPAAPAVLSNPSSMPASPPTWLGGLIDGLVGRLGPGTNLPSASSSVAGDYTPGPAPAPAPLNDAVSQELVGLRQHVADMRREKEASERQRLQEEIASLRALATPVKNSVDPSAGGSSGNTSGDAELAAALEQIEAMRRDLAASRGPPGPPAPTVTLAAGAVMNRVQDALVADVETWEPSSISITLREQKLWISFTRPGARGGWSRAPLTLDAWTQKEKGCLDGPTLQTAFTKAGMGVATTITRDIMTLRLLSKLVREQPEES</sequence>
<keyword evidence="4" id="KW-1185">Reference proteome</keyword>
<feature type="compositionally biased region" description="Polar residues" evidence="2">
    <location>
        <begin position="154"/>
        <end position="163"/>
    </location>
</feature>
<reference evidence="3" key="1">
    <citation type="submission" date="2021-02" db="EMBL/GenBank/DDBJ databases">
        <authorList>
            <person name="Dougan E. K."/>
            <person name="Rhodes N."/>
            <person name="Thang M."/>
            <person name="Chan C."/>
        </authorList>
    </citation>
    <scope>NUCLEOTIDE SEQUENCE</scope>
</reference>
<feature type="region of interest" description="Disordered" evidence="2">
    <location>
        <begin position="817"/>
        <end position="864"/>
    </location>
</feature>
<keyword evidence="1" id="KW-0175">Coiled coil</keyword>
<feature type="coiled-coil region" evidence="1">
    <location>
        <begin position="1001"/>
        <end position="1040"/>
    </location>
</feature>
<feature type="compositionally biased region" description="Low complexity" evidence="2">
    <location>
        <begin position="137"/>
        <end position="153"/>
    </location>
</feature>
<feature type="non-terminal residue" evidence="3">
    <location>
        <position position="1"/>
    </location>
</feature>
<dbReference type="EMBL" id="CAJNNV010014326">
    <property type="protein sequence ID" value="CAE8602460.1"/>
    <property type="molecule type" value="Genomic_DNA"/>
</dbReference>
<protein>
    <submittedName>
        <fullName evidence="3">Uncharacterized protein</fullName>
    </submittedName>
</protein>
<feature type="region of interest" description="Disordered" evidence="2">
    <location>
        <begin position="79"/>
        <end position="100"/>
    </location>
</feature>
<feature type="region of interest" description="Disordered" evidence="2">
    <location>
        <begin position="878"/>
        <end position="897"/>
    </location>
</feature>
<evidence type="ECO:0000313" key="4">
    <source>
        <dbReference type="Proteomes" id="UP000654075"/>
    </source>
</evidence>